<evidence type="ECO:0000256" key="8">
    <source>
        <dbReference type="ARBA" id="ARBA00023004"/>
    </source>
</evidence>
<dbReference type="GO" id="GO:0005829">
    <property type="term" value="C:cytosol"/>
    <property type="evidence" value="ECO:0007669"/>
    <property type="project" value="TreeGrafter"/>
</dbReference>
<dbReference type="GO" id="GO:0000976">
    <property type="term" value="F:transcription cis-regulatory region binding"/>
    <property type="evidence" value="ECO:0007669"/>
    <property type="project" value="TreeGrafter"/>
</dbReference>
<proteinExistence type="inferred from homology"/>
<dbReference type="Gene3D" id="1.10.10.10">
    <property type="entry name" value="Winged helix-like DNA-binding domain superfamily/Winged helix DNA-binding domain"/>
    <property type="match status" value="1"/>
</dbReference>
<evidence type="ECO:0000256" key="11">
    <source>
        <dbReference type="ARBA" id="ARBA00023163"/>
    </source>
</evidence>
<keyword evidence="7" id="KW-0862">Zinc</keyword>
<evidence type="ECO:0000256" key="1">
    <source>
        <dbReference type="ARBA" id="ARBA00004496"/>
    </source>
</evidence>
<dbReference type="AlphaFoldDB" id="A0A1W1D0F3"/>
<dbReference type="InterPro" id="IPR002481">
    <property type="entry name" value="FUR"/>
</dbReference>
<dbReference type="InterPro" id="IPR036388">
    <property type="entry name" value="WH-like_DNA-bd_sf"/>
</dbReference>
<dbReference type="Gene3D" id="3.30.1490.190">
    <property type="match status" value="1"/>
</dbReference>
<dbReference type="PANTHER" id="PTHR33202">
    <property type="entry name" value="ZINC UPTAKE REGULATION PROTEIN"/>
    <property type="match status" value="1"/>
</dbReference>
<keyword evidence="9" id="KW-0805">Transcription regulation</keyword>
<keyword evidence="10" id="KW-0238">DNA-binding</keyword>
<name>A0A1W1D0F3_9ZZZZ</name>
<reference evidence="12" key="1">
    <citation type="submission" date="2016-10" db="EMBL/GenBank/DDBJ databases">
        <authorList>
            <person name="de Groot N.N."/>
        </authorList>
    </citation>
    <scope>NUCLEOTIDE SEQUENCE</scope>
</reference>
<dbReference type="CDD" id="cd07153">
    <property type="entry name" value="Fur_like"/>
    <property type="match status" value="1"/>
</dbReference>
<evidence type="ECO:0000256" key="3">
    <source>
        <dbReference type="ARBA" id="ARBA00011738"/>
    </source>
</evidence>
<keyword evidence="8" id="KW-0408">Iron</keyword>
<gene>
    <name evidence="12" type="ORF">MNB_SV-13-1352</name>
</gene>
<organism evidence="12">
    <name type="scientific">hydrothermal vent metagenome</name>
    <dbReference type="NCBI Taxonomy" id="652676"/>
    <lineage>
        <taxon>unclassified sequences</taxon>
        <taxon>metagenomes</taxon>
        <taxon>ecological metagenomes</taxon>
    </lineage>
</organism>
<dbReference type="PANTHER" id="PTHR33202:SF2">
    <property type="entry name" value="FERRIC UPTAKE REGULATION PROTEIN"/>
    <property type="match status" value="1"/>
</dbReference>
<keyword evidence="4" id="KW-0963">Cytoplasm</keyword>
<keyword evidence="6" id="KW-0479">Metal-binding</keyword>
<dbReference type="GO" id="GO:0045892">
    <property type="term" value="P:negative regulation of DNA-templated transcription"/>
    <property type="evidence" value="ECO:0007669"/>
    <property type="project" value="TreeGrafter"/>
</dbReference>
<dbReference type="Pfam" id="PF01475">
    <property type="entry name" value="FUR"/>
    <property type="match status" value="1"/>
</dbReference>
<dbReference type="FunFam" id="3.30.1490.190:FF:000001">
    <property type="entry name" value="Ferric uptake regulation protein"/>
    <property type="match status" value="1"/>
</dbReference>
<keyword evidence="11" id="KW-0804">Transcription</keyword>
<keyword evidence="5" id="KW-0678">Repressor</keyword>
<dbReference type="EMBL" id="FPHM01000259">
    <property type="protein sequence ID" value="SFV71519.1"/>
    <property type="molecule type" value="Genomic_DNA"/>
</dbReference>
<dbReference type="GO" id="GO:0008270">
    <property type="term" value="F:zinc ion binding"/>
    <property type="evidence" value="ECO:0007669"/>
    <property type="project" value="TreeGrafter"/>
</dbReference>
<protein>
    <submittedName>
        <fullName evidence="12">Ferric uptake regulation protein FUR</fullName>
    </submittedName>
</protein>
<sequence length="151" mass="17554">MDTIISLSYKELLIRFKQILKKNKLKFTNQREIVLYTLYTNVQHFTSEDLYLLIKKEYPELSIGIATVYRTLTLLEENDIVSSISLGVQGKKYEIANKPHHDHIICESCGKIVEFENTEIEELQHVIAKENGFKLTTHLMQLYGICEACQD</sequence>
<evidence type="ECO:0000256" key="9">
    <source>
        <dbReference type="ARBA" id="ARBA00023015"/>
    </source>
</evidence>
<evidence type="ECO:0000256" key="7">
    <source>
        <dbReference type="ARBA" id="ARBA00022833"/>
    </source>
</evidence>
<evidence type="ECO:0000256" key="5">
    <source>
        <dbReference type="ARBA" id="ARBA00022491"/>
    </source>
</evidence>
<dbReference type="InterPro" id="IPR043135">
    <property type="entry name" value="Fur_C"/>
</dbReference>
<evidence type="ECO:0000313" key="12">
    <source>
        <dbReference type="EMBL" id="SFV71519.1"/>
    </source>
</evidence>
<evidence type="ECO:0000256" key="4">
    <source>
        <dbReference type="ARBA" id="ARBA00022490"/>
    </source>
</evidence>
<evidence type="ECO:0000256" key="2">
    <source>
        <dbReference type="ARBA" id="ARBA00007957"/>
    </source>
</evidence>
<dbReference type="InterPro" id="IPR036390">
    <property type="entry name" value="WH_DNA-bd_sf"/>
</dbReference>
<dbReference type="GO" id="GO:1900705">
    <property type="term" value="P:negative regulation of siderophore biosynthetic process"/>
    <property type="evidence" value="ECO:0007669"/>
    <property type="project" value="TreeGrafter"/>
</dbReference>
<dbReference type="SUPFAM" id="SSF46785">
    <property type="entry name" value="Winged helix' DNA-binding domain"/>
    <property type="match status" value="1"/>
</dbReference>
<comment type="similarity">
    <text evidence="2">Belongs to the Fur family.</text>
</comment>
<evidence type="ECO:0000256" key="6">
    <source>
        <dbReference type="ARBA" id="ARBA00022723"/>
    </source>
</evidence>
<comment type="subcellular location">
    <subcellularLocation>
        <location evidence="1">Cytoplasm</location>
    </subcellularLocation>
</comment>
<accession>A0A1W1D0F3</accession>
<dbReference type="GO" id="GO:0003700">
    <property type="term" value="F:DNA-binding transcription factor activity"/>
    <property type="evidence" value="ECO:0007669"/>
    <property type="project" value="InterPro"/>
</dbReference>
<evidence type="ECO:0000256" key="10">
    <source>
        <dbReference type="ARBA" id="ARBA00023125"/>
    </source>
</evidence>
<comment type="subunit">
    <text evidence="3">Homodimer.</text>
</comment>